<keyword evidence="3 6" id="KW-0238">DNA-binding</keyword>
<dbReference type="GO" id="GO:0003700">
    <property type="term" value="F:DNA-binding transcription factor activity"/>
    <property type="evidence" value="ECO:0007669"/>
    <property type="project" value="InterPro"/>
</dbReference>
<dbReference type="SUPFAM" id="SSF53850">
    <property type="entry name" value="Periplasmic binding protein-like II"/>
    <property type="match status" value="1"/>
</dbReference>
<organism evidence="6 7">
    <name type="scientific">Acinetobacter kookii</name>
    <dbReference type="NCBI Taxonomy" id="1226327"/>
    <lineage>
        <taxon>Bacteria</taxon>
        <taxon>Pseudomonadati</taxon>
        <taxon>Pseudomonadota</taxon>
        <taxon>Gammaproteobacteria</taxon>
        <taxon>Moraxellales</taxon>
        <taxon>Moraxellaceae</taxon>
        <taxon>Acinetobacter</taxon>
    </lineage>
</organism>
<feature type="domain" description="HTH lysR-type" evidence="5">
    <location>
        <begin position="4"/>
        <end position="61"/>
    </location>
</feature>
<dbReference type="Gene3D" id="1.10.10.10">
    <property type="entry name" value="Winged helix-like DNA-binding domain superfamily/Winged helix DNA-binding domain"/>
    <property type="match status" value="1"/>
</dbReference>
<keyword evidence="2" id="KW-0805">Transcription regulation</keyword>
<sequence length="311" mass="36040">MFELDCKLLSVFLYIYKYKSVSVAAEYLAMSQPTVSNILNKIRQHYNDPLFLRIGNEMVPTELSKQLFPLVSEALSKVEIINNFTVDFDQTTSQQKFTIAMTDVSHLVLLPKISQYLKQHASHIRLNVRAITSETSYQMANGEIDLAIGFLPNLENGFYQQKLFEQYYVVIAAKNHPRLSENSLTTEQYINEPHIDIDAGMGHYHIENELLNLELKRNILMRLPSYLGVGLVVQETDAIATVPYYLSEVLLSRGNLQIFDAPITFPTYAVKQYWHMSCHHKTSHQWLRQMCYELFSKMNDLDDPMHKIIHQ</sequence>
<reference evidence="7" key="1">
    <citation type="submission" date="2016-09" db="EMBL/GenBank/DDBJ databases">
        <authorList>
            <person name="Varghese N."/>
            <person name="Submissions S."/>
        </authorList>
    </citation>
    <scope>NUCLEOTIDE SEQUENCE [LARGE SCALE GENOMIC DNA]</scope>
    <source>
        <strain evidence="7">ANC 4667</strain>
    </source>
</reference>
<dbReference type="Gene3D" id="3.40.190.10">
    <property type="entry name" value="Periplasmic binding protein-like II"/>
    <property type="match status" value="2"/>
</dbReference>
<evidence type="ECO:0000313" key="7">
    <source>
        <dbReference type="Proteomes" id="UP000243468"/>
    </source>
</evidence>
<comment type="similarity">
    <text evidence="1">Belongs to the LysR transcriptional regulatory family.</text>
</comment>
<gene>
    <name evidence="6" type="ORF">SAMN05421732_104129</name>
</gene>
<evidence type="ECO:0000256" key="1">
    <source>
        <dbReference type="ARBA" id="ARBA00009437"/>
    </source>
</evidence>
<dbReference type="InterPro" id="IPR050389">
    <property type="entry name" value="LysR-type_TF"/>
</dbReference>
<dbReference type="GO" id="GO:0003677">
    <property type="term" value="F:DNA binding"/>
    <property type="evidence" value="ECO:0007669"/>
    <property type="project" value="UniProtKB-KW"/>
</dbReference>
<dbReference type="AlphaFoldDB" id="A0A1G6K0L0"/>
<accession>A0A1G6K0L0</accession>
<protein>
    <submittedName>
        <fullName evidence="6">DNA-binding transcriptional regulator, LysR family</fullName>
    </submittedName>
</protein>
<dbReference type="SUPFAM" id="SSF46785">
    <property type="entry name" value="Winged helix' DNA-binding domain"/>
    <property type="match status" value="1"/>
</dbReference>
<dbReference type="InterPro" id="IPR036390">
    <property type="entry name" value="WH_DNA-bd_sf"/>
</dbReference>
<dbReference type="Pfam" id="PF03466">
    <property type="entry name" value="LysR_substrate"/>
    <property type="match status" value="1"/>
</dbReference>
<evidence type="ECO:0000256" key="4">
    <source>
        <dbReference type="ARBA" id="ARBA00023163"/>
    </source>
</evidence>
<evidence type="ECO:0000256" key="2">
    <source>
        <dbReference type="ARBA" id="ARBA00023015"/>
    </source>
</evidence>
<dbReference type="PANTHER" id="PTHR30118">
    <property type="entry name" value="HTH-TYPE TRANSCRIPTIONAL REGULATOR LEUO-RELATED"/>
    <property type="match status" value="1"/>
</dbReference>
<name>A0A1G6K0L0_9GAMM</name>
<dbReference type="PROSITE" id="PS50931">
    <property type="entry name" value="HTH_LYSR"/>
    <property type="match status" value="1"/>
</dbReference>
<evidence type="ECO:0000259" key="5">
    <source>
        <dbReference type="PROSITE" id="PS50931"/>
    </source>
</evidence>
<dbReference type="InterPro" id="IPR005119">
    <property type="entry name" value="LysR_subst-bd"/>
</dbReference>
<dbReference type="CDD" id="cd08459">
    <property type="entry name" value="PBP2_DntR_NahR_LinR_like"/>
    <property type="match status" value="1"/>
</dbReference>
<dbReference type="PANTHER" id="PTHR30118:SF15">
    <property type="entry name" value="TRANSCRIPTIONAL REGULATORY PROTEIN"/>
    <property type="match status" value="1"/>
</dbReference>
<keyword evidence="7" id="KW-1185">Reference proteome</keyword>
<dbReference type="InterPro" id="IPR000847">
    <property type="entry name" value="LysR_HTH_N"/>
</dbReference>
<dbReference type="EMBL" id="FMYO01000004">
    <property type="protein sequence ID" value="SDC24504.1"/>
    <property type="molecule type" value="Genomic_DNA"/>
</dbReference>
<proteinExistence type="inferred from homology"/>
<evidence type="ECO:0000313" key="6">
    <source>
        <dbReference type="EMBL" id="SDC24504.1"/>
    </source>
</evidence>
<dbReference type="Proteomes" id="UP000243468">
    <property type="component" value="Unassembled WGS sequence"/>
</dbReference>
<evidence type="ECO:0000256" key="3">
    <source>
        <dbReference type="ARBA" id="ARBA00023125"/>
    </source>
</evidence>
<dbReference type="Pfam" id="PF00126">
    <property type="entry name" value="HTH_1"/>
    <property type="match status" value="1"/>
</dbReference>
<dbReference type="InterPro" id="IPR036388">
    <property type="entry name" value="WH-like_DNA-bd_sf"/>
</dbReference>
<keyword evidence="4" id="KW-0804">Transcription</keyword>
<dbReference type="OrthoDB" id="8557381at2"/>
<dbReference type="RefSeq" id="WP_092819623.1">
    <property type="nucleotide sequence ID" value="NZ_BAABKJ010000010.1"/>
</dbReference>
<dbReference type="STRING" id="1226327.SAMN05421732_104129"/>